<keyword evidence="3" id="KW-1185">Reference proteome</keyword>
<organism evidence="2 3">
    <name type="scientific">Haloferula chungangensis</name>
    <dbReference type="NCBI Taxonomy" id="1048331"/>
    <lineage>
        <taxon>Bacteria</taxon>
        <taxon>Pseudomonadati</taxon>
        <taxon>Verrucomicrobiota</taxon>
        <taxon>Verrucomicrobiia</taxon>
        <taxon>Verrucomicrobiales</taxon>
        <taxon>Verrucomicrobiaceae</taxon>
        <taxon>Haloferula</taxon>
    </lineage>
</organism>
<accession>A0ABW2L854</accession>
<evidence type="ECO:0000313" key="3">
    <source>
        <dbReference type="Proteomes" id="UP001596472"/>
    </source>
</evidence>
<reference evidence="3" key="1">
    <citation type="journal article" date="2019" name="Int. J. Syst. Evol. Microbiol.">
        <title>The Global Catalogue of Microorganisms (GCM) 10K type strain sequencing project: providing services to taxonomists for standard genome sequencing and annotation.</title>
        <authorList>
            <consortium name="The Broad Institute Genomics Platform"/>
            <consortium name="The Broad Institute Genome Sequencing Center for Infectious Disease"/>
            <person name="Wu L."/>
            <person name="Ma J."/>
        </authorList>
    </citation>
    <scope>NUCLEOTIDE SEQUENCE [LARGE SCALE GENOMIC DNA]</scope>
    <source>
        <strain evidence="3">CGMCC 4.1467</strain>
    </source>
</reference>
<evidence type="ECO:0000256" key="1">
    <source>
        <dbReference type="SAM" id="MobiDB-lite"/>
    </source>
</evidence>
<name>A0ABW2L854_9BACT</name>
<dbReference type="RefSeq" id="WP_379712178.1">
    <property type="nucleotide sequence ID" value="NZ_JBHTBS010000004.1"/>
</dbReference>
<feature type="compositionally biased region" description="Basic and acidic residues" evidence="1">
    <location>
        <begin position="197"/>
        <end position="216"/>
    </location>
</feature>
<protein>
    <submittedName>
        <fullName evidence="2">Uncharacterized protein</fullName>
    </submittedName>
</protein>
<feature type="region of interest" description="Disordered" evidence="1">
    <location>
        <begin position="159"/>
        <end position="216"/>
    </location>
</feature>
<evidence type="ECO:0000313" key="2">
    <source>
        <dbReference type="EMBL" id="MFC7337676.1"/>
    </source>
</evidence>
<dbReference type="Proteomes" id="UP001596472">
    <property type="component" value="Unassembled WGS sequence"/>
</dbReference>
<dbReference type="EMBL" id="JBHTBS010000004">
    <property type="protein sequence ID" value="MFC7337676.1"/>
    <property type="molecule type" value="Genomic_DNA"/>
</dbReference>
<gene>
    <name evidence="2" type="ORF">ACFQY0_10850</name>
</gene>
<dbReference type="PROSITE" id="PS51257">
    <property type="entry name" value="PROKAR_LIPOPROTEIN"/>
    <property type="match status" value="1"/>
</dbReference>
<proteinExistence type="predicted"/>
<sequence length="216" mass="21645">MNRHFLILPAAALVLASCGGGGSFNGGGYDPLDAAGGMGTQVGVADTGIRPGAFVKTSMNNAAFFRNKPDGNASADKVLPANTPMKVIAVEGSYVKGELDSGEVGYVLSVQVIDHNGDISGAGSEIIDPNAVQVWPPVGGATIADPTAGAAPIIPTEIDPDAPEPVMPEIPALPDDAPTPGLGAEPPVIPEVPSVDGVKEESVESAEDAVKDAAAE</sequence>
<comment type="caution">
    <text evidence="2">The sequence shown here is derived from an EMBL/GenBank/DDBJ whole genome shotgun (WGS) entry which is preliminary data.</text>
</comment>